<evidence type="ECO:0000313" key="1">
    <source>
        <dbReference type="EMBL" id="NKY04374.1"/>
    </source>
</evidence>
<proteinExistence type="predicted"/>
<name>A0A846WRZ7_9ACTN</name>
<dbReference type="Proteomes" id="UP000563898">
    <property type="component" value="Unassembled WGS sequence"/>
</dbReference>
<organism evidence="1 2">
    <name type="scientific">Gordonia polyisoprenivorans</name>
    <dbReference type="NCBI Taxonomy" id="84595"/>
    <lineage>
        <taxon>Bacteria</taxon>
        <taxon>Bacillati</taxon>
        <taxon>Actinomycetota</taxon>
        <taxon>Actinomycetes</taxon>
        <taxon>Mycobacteriales</taxon>
        <taxon>Gordoniaceae</taxon>
        <taxon>Gordonia</taxon>
    </lineage>
</organism>
<gene>
    <name evidence="1" type="ORF">HGA05_22665</name>
</gene>
<protein>
    <submittedName>
        <fullName evidence="1">Uncharacterized protein</fullName>
    </submittedName>
</protein>
<dbReference type="AlphaFoldDB" id="A0A846WRZ7"/>
<dbReference type="EMBL" id="JAAXPC010000017">
    <property type="protein sequence ID" value="NKY04374.1"/>
    <property type="molecule type" value="Genomic_DNA"/>
</dbReference>
<sequence>MTSSDSLSDAATVLLFQEYEAHSCCDHYELASERLDQPDIGRAVYVMLSLYTVTSLSTLNRYVSEDVADAGRAYAERRGWVEIRGDRIYRTDYGDQLREQFRICGRSIASSGVSR</sequence>
<evidence type="ECO:0000313" key="2">
    <source>
        <dbReference type="Proteomes" id="UP000563898"/>
    </source>
</evidence>
<reference evidence="1 2" key="1">
    <citation type="submission" date="2020-04" db="EMBL/GenBank/DDBJ databases">
        <title>MicrobeNet Type strains.</title>
        <authorList>
            <person name="Nicholson A.C."/>
        </authorList>
    </citation>
    <scope>NUCLEOTIDE SEQUENCE [LARGE SCALE GENOMIC DNA]</scope>
    <source>
        <strain evidence="1 2">ATCC BAA-14</strain>
    </source>
</reference>
<comment type="caution">
    <text evidence="1">The sequence shown here is derived from an EMBL/GenBank/DDBJ whole genome shotgun (WGS) entry which is preliminary data.</text>
</comment>
<accession>A0A846WRZ7</accession>
<dbReference type="RefSeq" id="WP_006370013.1">
    <property type="nucleotide sequence ID" value="NZ_JAAXPC010000017.1"/>
</dbReference>